<reference evidence="1 2" key="1">
    <citation type="submission" date="2009-01" db="EMBL/GenBank/DDBJ databases">
        <authorList>
            <person name="Qin X."/>
            <person name="Bachman B."/>
            <person name="Battles P."/>
            <person name="Bell A."/>
            <person name="Bess C."/>
            <person name="Bickham C."/>
            <person name="Chaboub L."/>
            <person name="Chen D."/>
            <person name="Coyle M."/>
            <person name="Deiros D.R."/>
            <person name="Dinh H."/>
            <person name="Forbes L."/>
            <person name="Fowler G."/>
            <person name="Francisco L."/>
            <person name="Fu Q."/>
            <person name="Gubbala S."/>
            <person name="Hale W."/>
            <person name="Han Y."/>
            <person name="Hemphill L."/>
            <person name="Highlander S.K."/>
            <person name="Hirani K."/>
            <person name="Hogues M."/>
            <person name="Jackson L."/>
            <person name="Jakkamsetti A."/>
            <person name="Javaid M."/>
            <person name="Jiang H."/>
            <person name="Korchina V."/>
            <person name="Kovar C."/>
            <person name="Lara F."/>
            <person name="Lee S."/>
            <person name="Mata R."/>
            <person name="Mathew T."/>
            <person name="Moen C."/>
            <person name="Morales K."/>
            <person name="Munidasa M."/>
            <person name="Nazareth L."/>
            <person name="Ngo R."/>
            <person name="Nguyen L."/>
            <person name="Okwuonu G."/>
            <person name="Ongeri F."/>
            <person name="Patil S."/>
            <person name="Petrosino J."/>
            <person name="Pham C."/>
            <person name="Pham P."/>
            <person name="Pu L.-L."/>
            <person name="Puazo M."/>
            <person name="Raj R."/>
            <person name="Reid J."/>
            <person name="Rouhana J."/>
            <person name="Saada N."/>
            <person name="Shang Y."/>
            <person name="Simmons D."/>
            <person name="Thornton R."/>
            <person name="Warren J."/>
            <person name="Weissenberger G."/>
            <person name="Zhang J."/>
            <person name="Zhang L."/>
            <person name="Zhou C."/>
            <person name="Zhu D."/>
            <person name="Muzny D."/>
            <person name="Worley K."/>
            <person name="Gibbs R."/>
        </authorList>
    </citation>
    <scope>NUCLEOTIDE SEQUENCE [LARGE SCALE GENOMIC DNA]</scope>
    <source>
        <strain evidence="2">ATCC 8290 / DSM 20176 / CCUG 30140 / JCM 1155 / KCTC 3500 / NBRC 15886 / NCIMB 8040 / NRRL B-1843 / 9</strain>
    </source>
</reference>
<keyword evidence="1" id="KW-0378">Hydrolase</keyword>
<dbReference type="AlphaFoldDB" id="C0XKD5"/>
<dbReference type="Pfam" id="PF07722">
    <property type="entry name" value="Peptidase_C26"/>
    <property type="match status" value="1"/>
</dbReference>
<dbReference type="PROSITE" id="PS51273">
    <property type="entry name" value="GATASE_TYPE_1"/>
    <property type="match status" value="1"/>
</dbReference>
<evidence type="ECO:0000313" key="1">
    <source>
        <dbReference type="EMBL" id="EEI24164.1"/>
    </source>
</evidence>
<sequence>MKNNLIIGIPAESRMIKGIYRNNVNSPEVSAVVDYGGIPLLIPTRNPDLMDNYLSIIDGLLIPGGADVAPRFYGEEPIPELGDTDALIDESEINLVRGAVNSKIPMFGICRGIQVINIALGGNIYQDLAAQSPTPVLQHYQRAVLDQGTHHVTVDSDSKLATILETTKILVNSHHHEAVKGIAESLKVTATSSDGVIEGIESVDDDLVMAVQWHPETMYKSDAKMAGLFKDFMDRVRKYQ</sequence>
<dbReference type="InterPro" id="IPR011697">
    <property type="entry name" value="Peptidase_C26"/>
</dbReference>
<dbReference type="PATRIC" id="fig|1423757.3.peg.1891"/>
<accession>C0XKD5</accession>
<keyword evidence="2" id="KW-1185">Reference proteome</keyword>
<evidence type="ECO:0000313" key="2">
    <source>
        <dbReference type="Proteomes" id="UP000003752"/>
    </source>
</evidence>
<dbReference type="GO" id="GO:0033969">
    <property type="term" value="F:gamma-glutamyl-gamma-aminobutyrate hydrolase activity"/>
    <property type="evidence" value="ECO:0007669"/>
    <property type="project" value="UniProtKB-EC"/>
</dbReference>
<dbReference type="InterPro" id="IPR044668">
    <property type="entry name" value="PuuD-like"/>
</dbReference>
<dbReference type="PANTHER" id="PTHR43235">
    <property type="entry name" value="GLUTAMINE AMIDOTRANSFERASE PB2B2.05-RELATED"/>
    <property type="match status" value="1"/>
</dbReference>
<dbReference type="Proteomes" id="UP000003752">
    <property type="component" value="Unassembled WGS sequence"/>
</dbReference>
<dbReference type="SUPFAM" id="SSF52317">
    <property type="entry name" value="Class I glutamine amidotransferase-like"/>
    <property type="match status" value="1"/>
</dbReference>
<dbReference type="EMBL" id="ACGP01000157">
    <property type="protein sequence ID" value="EEI24164.1"/>
    <property type="molecule type" value="Genomic_DNA"/>
</dbReference>
<comment type="caution">
    <text evidence="1">The sequence shown here is derived from an EMBL/GenBank/DDBJ whole genome shotgun (WGS) entry which is preliminary data.</text>
</comment>
<proteinExistence type="predicted"/>
<gene>
    <name evidence="1" type="ORF">HMPREF0519_1696</name>
</gene>
<dbReference type="PANTHER" id="PTHR43235:SF1">
    <property type="entry name" value="GLUTAMINE AMIDOTRANSFERASE PB2B2.05-RELATED"/>
    <property type="match status" value="1"/>
</dbReference>
<dbReference type="SMR" id="C0XKD5"/>
<dbReference type="InterPro" id="IPR029062">
    <property type="entry name" value="Class_I_gatase-like"/>
</dbReference>
<dbReference type="GO" id="GO:0005829">
    <property type="term" value="C:cytosol"/>
    <property type="evidence" value="ECO:0007669"/>
    <property type="project" value="TreeGrafter"/>
</dbReference>
<dbReference type="Gene3D" id="3.40.50.880">
    <property type="match status" value="1"/>
</dbReference>
<dbReference type="EC" id="3.5.1.94" evidence="1"/>
<dbReference type="CDD" id="cd01745">
    <property type="entry name" value="GATase1_2"/>
    <property type="match status" value="1"/>
</dbReference>
<name>C0XKD5_LENH9</name>
<organism evidence="1 2">
    <name type="scientific">Lentilactobacillus hilgardii (strain ATCC 8290 / DSM 20176 / CCUG 30140 / JCM 1155 / KCTC 3500 / NBRC 15886 / NCIMB 8040 / NRRL B-1843 / 9)</name>
    <dbReference type="NCBI Taxonomy" id="1423757"/>
    <lineage>
        <taxon>Bacteria</taxon>
        <taxon>Bacillati</taxon>
        <taxon>Bacillota</taxon>
        <taxon>Bacilli</taxon>
        <taxon>Lactobacillales</taxon>
        <taxon>Lactobacillaceae</taxon>
        <taxon>Lentilactobacillus</taxon>
    </lineage>
</organism>
<dbReference type="RefSeq" id="WP_003634843.1">
    <property type="nucleotide sequence ID" value="NZ_AZDF01000044.1"/>
</dbReference>
<dbReference type="HOGENOM" id="CLU_030756_2_1_9"/>
<protein>
    <submittedName>
        <fullName evidence="1">Peptidase C26</fullName>
        <ecNumber evidence="1">3.5.1.94</ecNumber>
    </submittedName>
</protein>